<accession>A0ACC4CV71</accession>
<comment type="caution">
    <text evidence="1">The sequence shown here is derived from an EMBL/GenBank/DDBJ whole genome shotgun (WGS) entry which is preliminary data.</text>
</comment>
<sequence>MFNPTYLRGDTTAPELFFIVALDPRLHETNTWDTHANGYEPTWEAGTLCVGAGGARKASIAFCISAQIRSGHVNESDPKLVYLSAGSCRQ</sequence>
<gene>
    <name evidence="1" type="ORF">D5086_005866</name>
</gene>
<evidence type="ECO:0000313" key="2">
    <source>
        <dbReference type="Proteomes" id="UP000309997"/>
    </source>
</evidence>
<reference evidence="1 2" key="1">
    <citation type="journal article" date="2024" name="Plant Biotechnol. J.">
        <title>Genome and CRISPR/Cas9 system of a widespread forest tree (Populus alba) in the world.</title>
        <authorList>
            <person name="Liu Y.J."/>
            <person name="Jiang P.F."/>
            <person name="Han X.M."/>
            <person name="Li X.Y."/>
            <person name="Wang H.M."/>
            <person name="Wang Y.J."/>
            <person name="Wang X.X."/>
            <person name="Zeng Q.Y."/>
        </authorList>
    </citation>
    <scope>NUCLEOTIDE SEQUENCE [LARGE SCALE GENOMIC DNA]</scope>
    <source>
        <strain evidence="2">cv. PAL-ZL1</strain>
    </source>
</reference>
<name>A0ACC4CV71_POPAL</name>
<evidence type="ECO:0000313" key="1">
    <source>
        <dbReference type="EMBL" id="KAL3605007.1"/>
    </source>
</evidence>
<organism evidence="1 2">
    <name type="scientific">Populus alba</name>
    <name type="common">White poplar</name>
    <dbReference type="NCBI Taxonomy" id="43335"/>
    <lineage>
        <taxon>Eukaryota</taxon>
        <taxon>Viridiplantae</taxon>
        <taxon>Streptophyta</taxon>
        <taxon>Embryophyta</taxon>
        <taxon>Tracheophyta</taxon>
        <taxon>Spermatophyta</taxon>
        <taxon>Magnoliopsida</taxon>
        <taxon>eudicotyledons</taxon>
        <taxon>Gunneridae</taxon>
        <taxon>Pentapetalae</taxon>
        <taxon>rosids</taxon>
        <taxon>fabids</taxon>
        <taxon>Malpighiales</taxon>
        <taxon>Salicaceae</taxon>
        <taxon>Saliceae</taxon>
        <taxon>Populus</taxon>
    </lineage>
</organism>
<keyword evidence="2" id="KW-1185">Reference proteome</keyword>
<proteinExistence type="predicted"/>
<protein>
    <submittedName>
        <fullName evidence="1">Uncharacterized protein</fullName>
    </submittedName>
</protein>
<dbReference type="Proteomes" id="UP000309997">
    <property type="component" value="Unassembled WGS sequence"/>
</dbReference>
<dbReference type="EMBL" id="RCHU02000002">
    <property type="protein sequence ID" value="KAL3605007.1"/>
    <property type="molecule type" value="Genomic_DNA"/>
</dbReference>